<accession>A0AAW0UJQ0</accession>
<proteinExistence type="predicted"/>
<evidence type="ECO:0000313" key="1">
    <source>
        <dbReference type="EMBL" id="KAK8400315.1"/>
    </source>
</evidence>
<name>A0AAW0UJQ0_SCYPA</name>
<dbReference type="EMBL" id="JARAKH010000010">
    <property type="protein sequence ID" value="KAK8400315.1"/>
    <property type="molecule type" value="Genomic_DNA"/>
</dbReference>
<protein>
    <submittedName>
        <fullName evidence="1">Uncharacterized protein</fullName>
    </submittedName>
</protein>
<reference evidence="1 2" key="1">
    <citation type="submission" date="2023-03" db="EMBL/GenBank/DDBJ databases">
        <title>High-quality genome of Scylla paramamosain provides insights in environmental adaptation.</title>
        <authorList>
            <person name="Zhang L."/>
        </authorList>
    </citation>
    <scope>NUCLEOTIDE SEQUENCE [LARGE SCALE GENOMIC DNA]</scope>
    <source>
        <strain evidence="1">LZ_2023a</strain>
        <tissue evidence="1">Muscle</tissue>
    </source>
</reference>
<organism evidence="1 2">
    <name type="scientific">Scylla paramamosain</name>
    <name type="common">Mud crab</name>
    <dbReference type="NCBI Taxonomy" id="85552"/>
    <lineage>
        <taxon>Eukaryota</taxon>
        <taxon>Metazoa</taxon>
        <taxon>Ecdysozoa</taxon>
        <taxon>Arthropoda</taxon>
        <taxon>Crustacea</taxon>
        <taxon>Multicrustacea</taxon>
        <taxon>Malacostraca</taxon>
        <taxon>Eumalacostraca</taxon>
        <taxon>Eucarida</taxon>
        <taxon>Decapoda</taxon>
        <taxon>Pleocyemata</taxon>
        <taxon>Brachyura</taxon>
        <taxon>Eubrachyura</taxon>
        <taxon>Portunoidea</taxon>
        <taxon>Portunidae</taxon>
        <taxon>Portuninae</taxon>
        <taxon>Scylla</taxon>
    </lineage>
</organism>
<dbReference type="AlphaFoldDB" id="A0AAW0UJQ0"/>
<gene>
    <name evidence="1" type="ORF">O3P69_003187</name>
</gene>
<sequence>MGVSMMTVQKTVQRSTQCQPGALTVPTPTFPPVFDNFTNVPCSGTLDVTGPDAILAVPRPTLPVSEKKRFIMILFRKLIGFIKYCLTVDPHNTPLLFI</sequence>
<evidence type="ECO:0000313" key="2">
    <source>
        <dbReference type="Proteomes" id="UP001487740"/>
    </source>
</evidence>
<keyword evidence="2" id="KW-1185">Reference proteome</keyword>
<comment type="caution">
    <text evidence="1">The sequence shown here is derived from an EMBL/GenBank/DDBJ whole genome shotgun (WGS) entry which is preliminary data.</text>
</comment>
<dbReference type="Proteomes" id="UP001487740">
    <property type="component" value="Unassembled WGS sequence"/>
</dbReference>